<comment type="subcellular location">
    <subcellularLocation>
        <location evidence="1 14">Cell membrane</location>
        <topology evidence="1 14">Multi-pass membrane protein</topology>
    </subcellularLocation>
</comment>
<protein>
    <recommendedName>
        <fullName evidence="4 14">Undecaprenyl-diphosphatase</fullName>
        <ecNumber evidence="3 14">3.6.1.27</ecNumber>
    </recommendedName>
    <alternativeName>
        <fullName evidence="12 14">Bacitracin resistance protein</fullName>
    </alternativeName>
    <alternativeName>
        <fullName evidence="11 14">Undecaprenyl pyrophosphate phosphatase</fullName>
    </alternativeName>
</protein>
<dbReference type="PANTHER" id="PTHR30622">
    <property type="entry name" value="UNDECAPRENYL-DIPHOSPHATASE"/>
    <property type="match status" value="1"/>
</dbReference>
<comment type="caution">
    <text evidence="15">The sequence shown here is derived from an EMBL/GenBank/DDBJ whole genome shotgun (WGS) entry which is preliminary data.</text>
</comment>
<evidence type="ECO:0000256" key="10">
    <source>
        <dbReference type="ARBA" id="ARBA00023251"/>
    </source>
</evidence>
<keyword evidence="5 14" id="KW-1003">Cell membrane</keyword>
<dbReference type="HAMAP" id="MF_01006">
    <property type="entry name" value="Undec_diphosphatase"/>
    <property type="match status" value="1"/>
</dbReference>
<keyword evidence="14" id="KW-0573">Peptidoglycan synthesis</keyword>
<dbReference type="Proteomes" id="UP000765845">
    <property type="component" value="Unassembled WGS sequence"/>
</dbReference>
<dbReference type="EMBL" id="JAAWWK010000002">
    <property type="protein sequence ID" value="NKI16897.1"/>
    <property type="molecule type" value="Genomic_DNA"/>
</dbReference>
<evidence type="ECO:0000256" key="3">
    <source>
        <dbReference type="ARBA" id="ARBA00012374"/>
    </source>
</evidence>
<dbReference type="Pfam" id="PF02673">
    <property type="entry name" value="BacA"/>
    <property type="match status" value="1"/>
</dbReference>
<comment type="similarity">
    <text evidence="2 14">Belongs to the UppP family.</text>
</comment>
<keyword evidence="16" id="KW-1185">Reference proteome</keyword>
<feature type="transmembrane region" description="Helical" evidence="14">
    <location>
        <begin position="85"/>
        <end position="103"/>
    </location>
</feature>
<evidence type="ECO:0000256" key="13">
    <source>
        <dbReference type="ARBA" id="ARBA00047594"/>
    </source>
</evidence>
<feature type="transmembrane region" description="Helical" evidence="14">
    <location>
        <begin position="115"/>
        <end position="132"/>
    </location>
</feature>
<dbReference type="GO" id="GO:0050380">
    <property type="term" value="F:undecaprenyl-diphosphatase activity"/>
    <property type="evidence" value="ECO:0007669"/>
    <property type="project" value="UniProtKB-EC"/>
</dbReference>
<feature type="transmembrane region" description="Helical" evidence="14">
    <location>
        <begin position="184"/>
        <end position="205"/>
    </location>
</feature>
<feature type="transmembrane region" description="Helical" evidence="14">
    <location>
        <begin position="40"/>
        <end position="59"/>
    </location>
</feature>
<evidence type="ECO:0000256" key="14">
    <source>
        <dbReference type="HAMAP-Rule" id="MF_01006"/>
    </source>
</evidence>
<keyword evidence="14" id="KW-0133">Cell shape</keyword>
<proteinExistence type="inferred from homology"/>
<feature type="transmembrane region" description="Helical" evidence="14">
    <location>
        <begin position="217"/>
        <end position="238"/>
    </location>
</feature>
<evidence type="ECO:0000256" key="11">
    <source>
        <dbReference type="ARBA" id="ARBA00032707"/>
    </source>
</evidence>
<evidence type="ECO:0000256" key="12">
    <source>
        <dbReference type="ARBA" id="ARBA00032932"/>
    </source>
</evidence>
<keyword evidence="7 14" id="KW-0378">Hydrolase</keyword>
<comment type="function">
    <text evidence="14">Catalyzes the dephosphorylation of undecaprenyl diphosphate (UPP). Confers resistance to bacitracin.</text>
</comment>
<dbReference type="RefSeq" id="WP_168449441.1">
    <property type="nucleotide sequence ID" value="NZ_JAAWWK010000002.1"/>
</dbReference>
<evidence type="ECO:0000256" key="4">
    <source>
        <dbReference type="ARBA" id="ARBA00021581"/>
    </source>
</evidence>
<evidence type="ECO:0000313" key="16">
    <source>
        <dbReference type="Proteomes" id="UP000765845"/>
    </source>
</evidence>
<evidence type="ECO:0000256" key="9">
    <source>
        <dbReference type="ARBA" id="ARBA00023136"/>
    </source>
</evidence>
<reference evidence="15 16" key="1">
    <citation type="submission" date="2020-04" db="EMBL/GenBank/DDBJ databases">
        <authorList>
            <person name="Yoon J."/>
        </authorList>
    </citation>
    <scope>NUCLEOTIDE SEQUENCE [LARGE SCALE GENOMIC DNA]</scope>
    <source>
        <strain evidence="15 16">KMU-166</strain>
    </source>
</reference>
<name>A0ABX1GEI9_9GAMM</name>
<keyword evidence="10 14" id="KW-0046">Antibiotic resistance</keyword>
<keyword evidence="14" id="KW-0961">Cell wall biogenesis/degradation</keyword>
<evidence type="ECO:0000256" key="8">
    <source>
        <dbReference type="ARBA" id="ARBA00022989"/>
    </source>
</evidence>
<keyword evidence="8 14" id="KW-1133">Transmembrane helix</keyword>
<feature type="transmembrane region" description="Helical" evidence="14">
    <location>
        <begin position="244"/>
        <end position="264"/>
    </location>
</feature>
<dbReference type="InterPro" id="IPR003824">
    <property type="entry name" value="UppP"/>
</dbReference>
<dbReference type="EC" id="3.6.1.27" evidence="3 14"/>
<sequence>MDILQAVILAAIQGLTEFLPVSSSGHLVLPQALLGWEDQGLAFDVAVHVGSLMAVLWYFRRDVENLVTAWSMSVFRGQKTADSRIAWMVIVATIPAIVAGLLFNDFIELHLRNGMVLATTTLVFGVILGIADRVSNPHRRIEDIGLRIALLVGLAQALALVPGTSRSGITITVALLLGLGRSDAARFSFYLSMPIIAAAGGYKLLELLQGGSTGEWLPLGIGILVSAVTAYACIHWFMGWVERIGMLPFAIYRVVLALIIYAVVLS</sequence>
<comment type="catalytic activity">
    <reaction evidence="13 14">
        <text>di-trans,octa-cis-undecaprenyl diphosphate + H2O = di-trans,octa-cis-undecaprenyl phosphate + phosphate + H(+)</text>
        <dbReference type="Rhea" id="RHEA:28094"/>
        <dbReference type="ChEBI" id="CHEBI:15377"/>
        <dbReference type="ChEBI" id="CHEBI:15378"/>
        <dbReference type="ChEBI" id="CHEBI:43474"/>
        <dbReference type="ChEBI" id="CHEBI:58405"/>
        <dbReference type="ChEBI" id="CHEBI:60392"/>
        <dbReference type="EC" id="3.6.1.27"/>
    </reaction>
</comment>
<evidence type="ECO:0000256" key="1">
    <source>
        <dbReference type="ARBA" id="ARBA00004651"/>
    </source>
</evidence>
<keyword evidence="6 14" id="KW-0812">Transmembrane</keyword>
<accession>A0ABX1GEI9</accession>
<evidence type="ECO:0000313" key="15">
    <source>
        <dbReference type="EMBL" id="NKI16897.1"/>
    </source>
</evidence>
<organism evidence="15 16">
    <name type="scientific">Spongiibacter thalassae</name>
    <dbReference type="NCBI Taxonomy" id="2721624"/>
    <lineage>
        <taxon>Bacteria</taxon>
        <taxon>Pseudomonadati</taxon>
        <taxon>Pseudomonadota</taxon>
        <taxon>Gammaproteobacteria</taxon>
        <taxon>Cellvibrionales</taxon>
        <taxon>Spongiibacteraceae</taxon>
        <taxon>Spongiibacter</taxon>
    </lineage>
</organism>
<dbReference type="PANTHER" id="PTHR30622:SF4">
    <property type="entry name" value="UNDECAPRENYL-DIPHOSPHATASE"/>
    <property type="match status" value="1"/>
</dbReference>
<gene>
    <name evidence="14" type="primary">uppP</name>
    <name evidence="15" type="ORF">HCU74_05625</name>
</gene>
<feature type="transmembrane region" description="Helical" evidence="14">
    <location>
        <begin position="144"/>
        <end position="164"/>
    </location>
</feature>
<evidence type="ECO:0000256" key="5">
    <source>
        <dbReference type="ARBA" id="ARBA00022475"/>
    </source>
</evidence>
<dbReference type="NCBIfam" id="NF001393">
    <property type="entry name" value="PRK00281.2-4"/>
    <property type="match status" value="1"/>
</dbReference>
<evidence type="ECO:0000256" key="7">
    <source>
        <dbReference type="ARBA" id="ARBA00022801"/>
    </source>
</evidence>
<keyword evidence="9 14" id="KW-0472">Membrane</keyword>
<comment type="miscellaneous">
    <text evidence="14">Bacitracin is thought to be involved in the inhibition of peptidoglycan synthesis by sequestering undecaprenyl diphosphate, thereby reducing the pool of lipid carrier available.</text>
</comment>
<evidence type="ECO:0000256" key="6">
    <source>
        <dbReference type="ARBA" id="ARBA00022692"/>
    </source>
</evidence>
<dbReference type="NCBIfam" id="TIGR00753">
    <property type="entry name" value="undec_PP_bacA"/>
    <property type="match status" value="1"/>
</dbReference>
<evidence type="ECO:0000256" key="2">
    <source>
        <dbReference type="ARBA" id="ARBA00010621"/>
    </source>
</evidence>